<proteinExistence type="predicted"/>
<gene>
    <name evidence="2" type="ORF">ACFSBL_01930</name>
</gene>
<comment type="caution">
    <text evidence="2">The sequence shown here is derived from an EMBL/GenBank/DDBJ whole genome shotgun (WGS) entry which is preliminary data.</text>
</comment>
<evidence type="ECO:0000313" key="2">
    <source>
        <dbReference type="EMBL" id="MFD1644431.1"/>
    </source>
</evidence>
<evidence type="ECO:0000313" key="3">
    <source>
        <dbReference type="Proteomes" id="UP001597034"/>
    </source>
</evidence>
<name>A0ABD6DHX3_9EURY</name>
<dbReference type="EMBL" id="JBHUDO010000001">
    <property type="protein sequence ID" value="MFD1644431.1"/>
    <property type="molecule type" value="Genomic_DNA"/>
</dbReference>
<feature type="region of interest" description="Disordered" evidence="1">
    <location>
        <begin position="296"/>
        <end position="323"/>
    </location>
</feature>
<dbReference type="Proteomes" id="UP001597034">
    <property type="component" value="Unassembled WGS sequence"/>
</dbReference>
<accession>A0ABD6DHX3</accession>
<dbReference type="RefSeq" id="WP_256399701.1">
    <property type="nucleotide sequence ID" value="NZ_JANHJR010000002.1"/>
</dbReference>
<sequence length="323" mass="35559">MSFDLSGLRPSTETRTERFHITADANPVRAWLRTNCPEPVDPLGDAVEVQLFYDGDCGENGRTKIYPDPDSNDSWSTLNEFRRWLRGGLRLDDLDDQPCFDGTLCLDLDYRLRGDWAEDLSTELTFEVAAEQCRHVDEGSATSPFPPADCPELDCQYCVEFGKLDVDEDDDGRLYPRVYEFTELCSQFIDDGNTYALEVLEATNKEEDDETQETVCVSFRLLAGESWDALDEANAPAICSVAVKGGRLTESYEVDPPSTRTRGEVCTVTQDGDTATGALPAISNIVVSVCSESDTGDCFGPTDGPGGPPSQADTSDQRFEVSD</sequence>
<keyword evidence="3" id="KW-1185">Reference proteome</keyword>
<protein>
    <submittedName>
        <fullName evidence="2">Uncharacterized protein</fullName>
    </submittedName>
</protein>
<evidence type="ECO:0000256" key="1">
    <source>
        <dbReference type="SAM" id="MobiDB-lite"/>
    </source>
</evidence>
<dbReference type="AlphaFoldDB" id="A0ABD6DHX3"/>
<reference evidence="2 3" key="1">
    <citation type="journal article" date="2019" name="Int. J. Syst. Evol. Microbiol.">
        <title>The Global Catalogue of Microorganisms (GCM) 10K type strain sequencing project: providing services to taxonomists for standard genome sequencing and annotation.</title>
        <authorList>
            <consortium name="The Broad Institute Genomics Platform"/>
            <consortium name="The Broad Institute Genome Sequencing Center for Infectious Disease"/>
            <person name="Wu L."/>
            <person name="Ma J."/>
        </authorList>
    </citation>
    <scope>NUCLEOTIDE SEQUENCE [LARGE SCALE GENOMIC DNA]</scope>
    <source>
        <strain evidence="2 3">CGMCC 1.10390</strain>
    </source>
</reference>
<organism evidence="2 3">
    <name type="scientific">Haloarchaeobius litoreus</name>
    <dbReference type="NCBI Taxonomy" id="755306"/>
    <lineage>
        <taxon>Archaea</taxon>
        <taxon>Methanobacteriati</taxon>
        <taxon>Methanobacteriota</taxon>
        <taxon>Stenosarchaea group</taxon>
        <taxon>Halobacteria</taxon>
        <taxon>Halobacteriales</taxon>
        <taxon>Halorubellaceae</taxon>
        <taxon>Haloarchaeobius</taxon>
    </lineage>
</organism>